<evidence type="ECO:0000313" key="2">
    <source>
        <dbReference type="Proteomes" id="UP000182344"/>
    </source>
</evidence>
<gene>
    <name evidence="1" type="ORF">AUK05_01420</name>
</gene>
<dbReference type="STRING" id="1805376.AUK05_01420"/>
<accession>A0A1J5I2M8</accession>
<evidence type="ECO:0000313" key="1">
    <source>
        <dbReference type="EMBL" id="OIP87383.1"/>
    </source>
</evidence>
<reference evidence="1 2" key="1">
    <citation type="journal article" date="2016" name="Environ. Microbiol.">
        <title>Genomic resolution of a cold subsurface aquifer community provides metabolic insights for novel microbes adapted to high CO concentrations.</title>
        <authorList>
            <person name="Probst A.J."/>
            <person name="Castelle C.J."/>
            <person name="Singh A."/>
            <person name="Brown C.T."/>
            <person name="Anantharaman K."/>
            <person name="Sharon I."/>
            <person name="Hug L.A."/>
            <person name="Burstein D."/>
            <person name="Emerson J.B."/>
            <person name="Thomas B.C."/>
            <person name="Banfield J.F."/>
        </authorList>
    </citation>
    <scope>NUCLEOTIDE SEQUENCE [LARGE SCALE GENOMIC DNA]</scope>
    <source>
        <strain evidence="1">CG2_30_35_20</strain>
    </source>
</reference>
<dbReference type="AlphaFoldDB" id="A0A1J5I2M8"/>
<comment type="caution">
    <text evidence="1">The sequence shown here is derived from an EMBL/GenBank/DDBJ whole genome shotgun (WGS) entry which is preliminary data.</text>
</comment>
<name>A0A1J5I2M8_9BACT</name>
<organism evidence="1 2">
    <name type="scientific">Candidatus Shapirobacteria bacterium CG2_30_35_20</name>
    <dbReference type="NCBI Taxonomy" id="1805376"/>
    <lineage>
        <taxon>Bacteria</taxon>
        <taxon>Candidatus Shapironibacteriota</taxon>
    </lineage>
</organism>
<proteinExistence type="predicted"/>
<dbReference type="EMBL" id="MNZO01000020">
    <property type="protein sequence ID" value="OIP87383.1"/>
    <property type="molecule type" value="Genomic_DNA"/>
</dbReference>
<dbReference type="Proteomes" id="UP000182344">
    <property type="component" value="Unassembled WGS sequence"/>
</dbReference>
<protein>
    <submittedName>
        <fullName evidence="1">Uncharacterized protein</fullName>
    </submittedName>
</protein>
<sequence>MDDIQKMFQMLVNGQSTMRGDLLARIDKLDKKLSDRMDGLDKKMDKGFKGVNDRIDKLGKSLAYLEDDAPTSDEFDNLEVKVAKIEQILAVA</sequence>